<keyword evidence="5" id="KW-0539">Nucleus</keyword>
<accession>A0AB34KCV9</accession>
<dbReference type="Proteomes" id="UP000803884">
    <property type="component" value="Unassembled WGS sequence"/>
</dbReference>
<dbReference type="InterPro" id="IPR012337">
    <property type="entry name" value="RNaseH-like_sf"/>
</dbReference>
<evidence type="ECO:0000256" key="2">
    <source>
        <dbReference type="ARBA" id="ARBA00022723"/>
    </source>
</evidence>
<keyword evidence="8" id="KW-1185">Reference proteome</keyword>
<dbReference type="EMBL" id="JAAQHG020000211">
    <property type="protein sequence ID" value="KAL1581732.1"/>
    <property type="molecule type" value="Genomic_DNA"/>
</dbReference>
<evidence type="ECO:0000256" key="4">
    <source>
        <dbReference type="ARBA" id="ARBA00022833"/>
    </source>
</evidence>
<dbReference type="PANTHER" id="PTHR46481:SF10">
    <property type="entry name" value="ZINC FINGER BED DOMAIN-CONTAINING PROTEIN 39"/>
    <property type="match status" value="1"/>
</dbReference>
<dbReference type="GeneID" id="96010865"/>
<dbReference type="RefSeq" id="XP_069224841.1">
    <property type="nucleotide sequence ID" value="XM_069378027.1"/>
</dbReference>
<dbReference type="GO" id="GO:0008270">
    <property type="term" value="F:zinc ion binding"/>
    <property type="evidence" value="ECO:0007669"/>
    <property type="project" value="UniProtKB-KW"/>
</dbReference>
<evidence type="ECO:0000256" key="3">
    <source>
        <dbReference type="ARBA" id="ARBA00022771"/>
    </source>
</evidence>
<comment type="subcellular location">
    <subcellularLocation>
        <location evidence="1">Nucleus</location>
    </subcellularLocation>
</comment>
<reference evidence="7 8" key="1">
    <citation type="journal article" date="2020" name="Microbiol. Resour. Announc.">
        <title>Draft Genome Sequence of a Cladosporium Species Isolated from the Mesophotic Ascidian Didemnum maculosum.</title>
        <authorList>
            <person name="Gioti A."/>
            <person name="Siaperas R."/>
            <person name="Nikolaivits E."/>
            <person name="Le Goff G."/>
            <person name="Ouazzani J."/>
            <person name="Kotoulas G."/>
            <person name="Topakas E."/>
        </authorList>
    </citation>
    <scope>NUCLEOTIDE SEQUENCE [LARGE SCALE GENOMIC DNA]</scope>
    <source>
        <strain evidence="7 8">TM138-S3</strain>
    </source>
</reference>
<feature type="compositionally biased region" description="Acidic residues" evidence="6">
    <location>
        <begin position="451"/>
        <end position="460"/>
    </location>
</feature>
<evidence type="ECO:0000256" key="6">
    <source>
        <dbReference type="SAM" id="MobiDB-lite"/>
    </source>
</evidence>
<dbReference type="InterPro" id="IPR052035">
    <property type="entry name" value="ZnF_BED_domain_contain"/>
</dbReference>
<organism evidence="7 8">
    <name type="scientific">Cladosporium halotolerans</name>
    <dbReference type="NCBI Taxonomy" id="1052096"/>
    <lineage>
        <taxon>Eukaryota</taxon>
        <taxon>Fungi</taxon>
        <taxon>Dikarya</taxon>
        <taxon>Ascomycota</taxon>
        <taxon>Pezizomycotina</taxon>
        <taxon>Dothideomycetes</taxon>
        <taxon>Dothideomycetidae</taxon>
        <taxon>Cladosporiales</taxon>
        <taxon>Cladosporiaceae</taxon>
        <taxon>Cladosporium</taxon>
    </lineage>
</organism>
<name>A0AB34KCV9_9PEZI</name>
<evidence type="ECO:0000313" key="7">
    <source>
        <dbReference type="EMBL" id="KAL1581732.1"/>
    </source>
</evidence>
<evidence type="ECO:0000256" key="5">
    <source>
        <dbReference type="ARBA" id="ARBA00023242"/>
    </source>
</evidence>
<sequence>MPCLVTKQRWVARAYDQQLEAVKGVIRTAATRITLSFDLWMSQTKLALLGLVAHFLDHSGAPRTVLLNLPRENGKHCGHNILEIVAEVIREFDIGSKLGYFVTGNASNNTTYLHFLGEEFGFGSAERHVRCAGHVLNPVAAAVLFWKDLDAFETKLQDLNVEEHELMKWRKKGPAGKLHNVVRYITGSPQRIEAFENIQRRNNTGTEGGIVLKLVKDNVTRWNSFDDCVERAIALRACIDDFIEEERDSWSYFQRRPDLKRHERRYVKGKEPSVLRDQLTSDDWDVVIQYHEILRPSKSATLYLQGQIGGCTGTIWQVLPVFEQLLTHLEEQRRIHRPVELCSLSSEQSYGREHAAPIASSYLMVEHHFSTNINLGWQKLDEYYTKLDQWPIFCAAVVLHPGQKWRWFEDWAGRQEWINQARVSIEQLWRCYRSEGTPDDRPNSPKAVSEQVDEWSDDDENLRSSVDQQAQYYAEPPHDKSLPVNKSPSSSWMEEKSHVAAAVGDGTGCFLRTGDVR</sequence>
<dbReference type="GO" id="GO:0005634">
    <property type="term" value="C:nucleus"/>
    <property type="evidence" value="ECO:0007669"/>
    <property type="project" value="UniProtKB-SubCell"/>
</dbReference>
<protein>
    <recommendedName>
        <fullName evidence="9">Transposase</fullName>
    </recommendedName>
</protein>
<dbReference type="PANTHER" id="PTHR46481">
    <property type="entry name" value="ZINC FINGER BED DOMAIN-CONTAINING PROTEIN 4"/>
    <property type="match status" value="1"/>
</dbReference>
<keyword evidence="3" id="KW-0863">Zinc-finger</keyword>
<evidence type="ECO:0000313" key="8">
    <source>
        <dbReference type="Proteomes" id="UP000803884"/>
    </source>
</evidence>
<feature type="region of interest" description="Disordered" evidence="6">
    <location>
        <begin position="435"/>
        <end position="496"/>
    </location>
</feature>
<dbReference type="SUPFAM" id="SSF53098">
    <property type="entry name" value="Ribonuclease H-like"/>
    <property type="match status" value="1"/>
</dbReference>
<evidence type="ECO:0000256" key="1">
    <source>
        <dbReference type="ARBA" id="ARBA00004123"/>
    </source>
</evidence>
<keyword evidence="4" id="KW-0862">Zinc</keyword>
<proteinExistence type="predicted"/>
<gene>
    <name evidence="7" type="ORF">WHR41_09424</name>
</gene>
<comment type="caution">
    <text evidence="7">The sequence shown here is derived from an EMBL/GenBank/DDBJ whole genome shotgun (WGS) entry which is preliminary data.</text>
</comment>
<evidence type="ECO:0008006" key="9">
    <source>
        <dbReference type="Google" id="ProtNLM"/>
    </source>
</evidence>
<keyword evidence="2" id="KW-0479">Metal-binding</keyword>
<dbReference type="AlphaFoldDB" id="A0AB34KCV9"/>